<dbReference type="PANTHER" id="PTHR33112:SF16">
    <property type="entry name" value="HETEROKARYON INCOMPATIBILITY DOMAIN-CONTAINING PROTEIN"/>
    <property type="match status" value="1"/>
</dbReference>
<proteinExistence type="predicted"/>
<accession>A0ABQ8QZ15</accession>
<gene>
    <name evidence="2" type="ORF">NW768_010906</name>
</gene>
<feature type="domain" description="Heterokaryon incompatibility" evidence="1">
    <location>
        <begin position="96"/>
        <end position="246"/>
    </location>
</feature>
<name>A0ABQ8QZ15_FUSEQ</name>
<dbReference type="InterPro" id="IPR010730">
    <property type="entry name" value="HET"/>
</dbReference>
<protein>
    <recommendedName>
        <fullName evidence="1">Heterokaryon incompatibility domain-containing protein</fullName>
    </recommendedName>
</protein>
<evidence type="ECO:0000313" key="3">
    <source>
        <dbReference type="Proteomes" id="UP001152024"/>
    </source>
</evidence>
<reference evidence="2" key="1">
    <citation type="submission" date="2022-09" db="EMBL/GenBank/DDBJ databases">
        <title>Fusarium specimens isolated from Avocado Roots.</title>
        <authorList>
            <person name="Stajich J."/>
            <person name="Roper C."/>
            <person name="Heimlech-Rivalta G."/>
        </authorList>
    </citation>
    <scope>NUCLEOTIDE SEQUENCE</scope>
    <source>
        <strain evidence="2">CF00095</strain>
    </source>
</reference>
<keyword evidence="3" id="KW-1185">Reference proteome</keyword>
<evidence type="ECO:0000259" key="1">
    <source>
        <dbReference type="Pfam" id="PF06985"/>
    </source>
</evidence>
<organism evidence="2 3">
    <name type="scientific">Fusarium equiseti</name>
    <name type="common">Fusarium scirpi</name>
    <dbReference type="NCBI Taxonomy" id="61235"/>
    <lineage>
        <taxon>Eukaryota</taxon>
        <taxon>Fungi</taxon>
        <taxon>Dikarya</taxon>
        <taxon>Ascomycota</taxon>
        <taxon>Pezizomycotina</taxon>
        <taxon>Sordariomycetes</taxon>
        <taxon>Hypocreomycetidae</taxon>
        <taxon>Hypocreales</taxon>
        <taxon>Nectriaceae</taxon>
        <taxon>Fusarium</taxon>
        <taxon>Fusarium incarnatum-equiseti species complex</taxon>
    </lineage>
</organism>
<dbReference type="Pfam" id="PF06985">
    <property type="entry name" value="HET"/>
    <property type="match status" value="1"/>
</dbReference>
<dbReference type="Proteomes" id="UP001152024">
    <property type="component" value="Unassembled WGS sequence"/>
</dbReference>
<dbReference type="PANTHER" id="PTHR33112">
    <property type="entry name" value="DOMAIN PROTEIN, PUTATIVE-RELATED"/>
    <property type="match status" value="1"/>
</dbReference>
<comment type="caution">
    <text evidence="2">The sequence shown here is derived from an EMBL/GenBank/DDBJ whole genome shotgun (WGS) entry which is preliminary data.</text>
</comment>
<dbReference type="EMBL" id="JAOQBH010000024">
    <property type="protein sequence ID" value="KAJ4117543.1"/>
    <property type="molecule type" value="Genomic_DNA"/>
</dbReference>
<evidence type="ECO:0000313" key="2">
    <source>
        <dbReference type="EMBL" id="KAJ4117543.1"/>
    </source>
</evidence>
<sequence>MDICPPGRWWDMAAYIYRNPGNNQPSCPAIGVAREIEDRRDSFTPRITEWLRNCRENHPNCPDNHSALLPSRVLDVGDASSDSIKLKEVSGQEGSYTALSHCWGGGIATRMVMANLDRYKEGIRYTDLSLTFQHAVTVTRGLGIRYLWIDALCIIQDDQDDWQQESGNMAAIYQDAYFVIGADMSKDSNRGFLDVTETDFHDEKKLIAVEDESNPIFVREEYRRGGEWDQPLTFEPLRRRAWTLQEQILATKMVHFTSQEMVWECRYGLICQCMHLDRAGGNSLELRGYFAYPFPRKFKAWYQVVNEVMQRHITKPEDILPCLSGLARLLHGNEAGHYLAGLWSNDLPAGLLWIVNHPGKRPDLYRGPSWSWASVDQRYSPYPSIDSFRPENEDPTMKVAYAKVLEVECTPSGKDPLGTISSGFLKISGPLIRLTDEIIGERGYDIEVGDKSDLSCLIVGELWRAQAEVPTRGLILRQRLDISLSTFERIGCLKLEKGTEAGVMRGVEDSIITII</sequence>